<evidence type="ECO:0000313" key="1">
    <source>
        <dbReference type="EMBL" id="NYR14412.1"/>
    </source>
</evidence>
<dbReference type="OMA" id="THWGAPA"/>
<dbReference type="PANTHER" id="PTHR31118">
    <property type="entry name" value="CYCLASE-LIKE PROTEIN 2"/>
    <property type="match status" value="1"/>
</dbReference>
<dbReference type="GeneID" id="5054416"/>
<name>A0A7L4P697_9CREN</name>
<dbReference type="GO" id="GO:0004061">
    <property type="term" value="F:arylformamidase activity"/>
    <property type="evidence" value="ECO:0007669"/>
    <property type="project" value="InterPro"/>
</dbReference>
<gene>
    <name evidence="1" type="ORF">HC235_00175</name>
</gene>
<dbReference type="AlphaFoldDB" id="A0A7L4P697"/>
<protein>
    <submittedName>
        <fullName evidence="1">Cyclase family protein</fullName>
    </submittedName>
</protein>
<organism evidence="1 2">
    <name type="scientific">Pyrobaculum arsenaticum</name>
    <dbReference type="NCBI Taxonomy" id="121277"/>
    <lineage>
        <taxon>Archaea</taxon>
        <taxon>Thermoproteota</taxon>
        <taxon>Thermoprotei</taxon>
        <taxon>Thermoproteales</taxon>
        <taxon>Thermoproteaceae</taxon>
        <taxon>Pyrobaculum</taxon>
    </lineage>
</organism>
<dbReference type="EMBL" id="JAAVJF010000001">
    <property type="protein sequence ID" value="NYR14412.1"/>
    <property type="molecule type" value="Genomic_DNA"/>
</dbReference>
<dbReference type="Gene3D" id="3.50.30.50">
    <property type="entry name" value="Putative cyclase"/>
    <property type="match status" value="1"/>
</dbReference>
<reference evidence="1 2" key="1">
    <citation type="journal article" date="2020" name="Nat. Commun.">
        <title>The structures of two archaeal type IV pili illuminate evolutionary relationships.</title>
        <authorList>
            <person name="Wang F."/>
            <person name="Baquero D.P."/>
            <person name="Su Z."/>
            <person name="Beltran L.C."/>
            <person name="Prangishvili D."/>
            <person name="Krupovic M."/>
            <person name="Egelman E.H."/>
        </authorList>
    </citation>
    <scope>NUCLEOTIDE SEQUENCE [LARGE SCALE GENOMIC DNA]</scope>
    <source>
        <strain evidence="1 2">2GA</strain>
    </source>
</reference>
<accession>A0A7L4P697</accession>
<dbReference type="InterPro" id="IPR037175">
    <property type="entry name" value="KFase_sf"/>
</dbReference>
<sequence>MYIDLTMVLRPGMPVFPGSPKPAVIQWTKYDVHSYYSNVLFLHEHTSTHVDAPAHFIPGAKTLDQLDVSKYFGKFVAVDFSHLPPRGVIRLREFENALPRGADLGPGWVVLIRTGYDQYAGTEKWMEYPELSPELAEHLAKLGINAVGIDSPSPDRAPFEIHKILLGREVLIYENLTNLDQLVGKIGKFYGLPLKVEGGSGSPVRAVAEI</sequence>
<dbReference type="SUPFAM" id="SSF102198">
    <property type="entry name" value="Putative cyclase"/>
    <property type="match status" value="1"/>
</dbReference>
<dbReference type="Pfam" id="PF04199">
    <property type="entry name" value="Cyclase"/>
    <property type="match status" value="1"/>
</dbReference>
<proteinExistence type="predicted"/>
<keyword evidence="2" id="KW-1185">Reference proteome</keyword>
<evidence type="ECO:0000313" key="2">
    <source>
        <dbReference type="Proteomes" id="UP000554766"/>
    </source>
</evidence>
<comment type="caution">
    <text evidence="1">The sequence shown here is derived from an EMBL/GenBank/DDBJ whole genome shotgun (WGS) entry which is preliminary data.</text>
</comment>
<dbReference type="PANTHER" id="PTHR31118:SF12">
    <property type="entry name" value="CYCLASE-LIKE PROTEIN 2"/>
    <property type="match status" value="1"/>
</dbReference>
<dbReference type="Proteomes" id="UP000554766">
    <property type="component" value="Unassembled WGS sequence"/>
</dbReference>
<dbReference type="InterPro" id="IPR007325">
    <property type="entry name" value="KFase/CYL"/>
</dbReference>
<dbReference type="GO" id="GO:0019441">
    <property type="term" value="P:L-tryptophan catabolic process to kynurenine"/>
    <property type="evidence" value="ECO:0007669"/>
    <property type="project" value="InterPro"/>
</dbReference>
<dbReference type="RefSeq" id="WP_011900562.1">
    <property type="nucleotide sequence ID" value="NZ_JAAVJF010000001.1"/>
</dbReference>